<keyword evidence="6 10" id="KW-0808">Transferase</keyword>
<dbReference type="AlphaFoldDB" id="A0A1T4K8R0"/>
<evidence type="ECO:0000256" key="9">
    <source>
        <dbReference type="ARBA" id="ARBA00031501"/>
    </source>
</evidence>
<dbReference type="EC" id="2.4.1.25" evidence="3 10"/>
<dbReference type="GO" id="GO:0005975">
    <property type="term" value="P:carbohydrate metabolic process"/>
    <property type="evidence" value="ECO:0007669"/>
    <property type="project" value="InterPro"/>
</dbReference>
<dbReference type="PANTHER" id="PTHR32438:SF5">
    <property type="entry name" value="4-ALPHA-GLUCANOTRANSFERASE DPE1, CHLOROPLASTIC_AMYLOPLASTIC"/>
    <property type="match status" value="1"/>
</dbReference>
<dbReference type="NCBIfam" id="TIGR00217">
    <property type="entry name" value="malQ"/>
    <property type="match status" value="1"/>
</dbReference>
<dbReference type="OrthoDB" id="9811841at2"/>
<dbReference type="PANTHER" id="PTHR32438">
    <property type="entry name" value="4-ALPHA-GLUCANOTRANSFERASE DPE1, CHLOROPLASTIC/AMYLOPLASTIC"/>
    <property type="match status" value="1"/>
</dbReference>
<evidence type="ECO:0000256" key="4">
    <source>
        <dbReference type="ARBA" id="ARBA00020295"/>
    </source>
</evidence>
<keyword evidence="5 10" id="KW-0328">Glycosyltransferase</keyword>
<name>A0A1T4K8R0_9FIRM</name>
<evidence type="ECO:0000256" key="8">
    <source>
        <dbReference type="ARBA" id="ARBA00031423"/>
    </source>
</evidence>
<dbReference type="Pfam" id="PF02446">
    <property type="entry name" value="Glyco_hydro_77"/>
    <property type="match status" value="1"/>
</dbReference>
<evidence type="ECO:0000256" key="5">
    <source>
        <dbReference type="ARBA" id="ARBA00022676"/>
    </source>
</evidence>
<dbReference type="GO" id="GO:0004134">
    <property type="term" value="F:4-alpha-glucanotransferase activity"/>
    <property type="evidence" value="ECO:0007669"/>
    <property type="project" value="UniProtKB-EC"/>
</dbReference>
<keyword evidence="12" id="KW-1185">Reference proteome</keyword>
<evidence type="ECO:0000313" key="12">
    <source>
        <dbReference type="Proteomes" id="UP000196365"/>
    </source>
</evidence>
<dbReference type="Proteomes" id="UP000196365">
    <property type="component" value="Unassembled WGS sequence"/>
</dbReference>
<evidence type="ECO:0000256" key="1">
    <source>
        <dbReference type="ARBA" id="ARBA00000439"/>
    </source>
</evidence>
<keyword evidence="7 10" id="KW-0119">Carbohydrate metabolism</keyword>
<evidence type="ECO:0000256" key="10">
    <source>
        <dbReference type="RuleBase" id="RU361207"/>
    </source>
</evidence>
<organism evidence="11 12">
    <name type="scientific">Garciella nitratireducens DSM 15102</name>
    <dbReference type="NCBI Taxonomy" id="1121911"/>
    <lineage>
        <taxon>Bacteria</taxon>
        <taxon>Bacillati</taxon>
        <taxon>Bacillota</taxon>
        <taxon>Clostridia</taxon>
        <taxon>Eubacteriales</taxon>
        <taxon>Eubacteriaceae</taxon>
        <taxon>Garciella</taxon>
    </lineage>
</organism>
<dbReference type="InterPro" id="IPR003385">
    <property type="entry name" value="Glyco_hydro_77"/>
</dbReference>
<evidence type="ECO:0000256" key="2">
    <source>
        <dbReference type="ARBA" id="ARBA00005684"/>
    </source>
</evidence>
<proteinExistence type="inferred from homology"/>
<sequence>MEKQRSSGILMHISSLPGEYGIGDFGKEAYHFIDFLEKSKQNNWQILPIGITGYGNSPYQCFSAFAGNPYFIDLNEFIEKEYLTLNEIQNVKLERNPCKVDYGLLYKNKMKLLKIAYKRSKKYIKEELQNFYRKNIDWLREFALFMAIKEYQGNKSWLLWDRNYRQINSKEVLDFEKKQEDLIFFWIFTQYFFIQQWNRLKSYANKKGIHIIGDLPIYVSEDSSDVWANPWLFNLDNNLIPITISGCPPDTFSKEGQLWGNPIYNWDNMEKNEYNWWIKRFEHSFRLFDTLRIDHFRGFESYWEVPYGAKNAIYGQWKKGPGIHLFEKVKQKLGNLNIIAEDLGFLTEDVKKLLRESHFPGMKVLQFAFDSREESDYLPHNYDKDCVVYTGTHDNSTTIGWFFSAPKKDVEYATQYLKLDFKEGVNWGFIRGAWSSTAYLAITTMQDILGLDDRARMNIPATIGENWSWRMTRKDFTEDIVEKLSDITRIYGR</sequence>
<evidence type="ECO:0000256" key="3">
    <source>
        <dbReference type="ARBA" id="ARBA00012560"/>
    </source>
</evidence>
<dbReference type="NCBIfam" id="NF011080">
    <property type="entry name" value="PRK14508.1-3"/>
    <property type="match status" value="1"/>
</dbReference>
<dbReference type="Gene3D" id="3.20.20.80">
    <property type="entry name" value="Glycosidases"/>
    <property type="match status" value="1"/>
</dbReference>
<gene>
    <name evidence="11" type="ORF">SAMN02745973_00422</name>
</gene>
<dbReference type="SUPFAM" id="SSF51445">
    <property type="entry name" value="(Trans)glycosidases"/>
    <property type="match status" value="1"/>
</dbReference>
<dbReference type="RefSeq" id="WP_087677856.1">
    <property type="nucleotide sequence ID" value="NZ_FUWV01000001.1"/>
</dbReference>
<dbReference type="InterPro" id="IPR017853">
    <property type="entry name" value="GH"/>
</dbReference>
<comment type="catalytic activity">
    <reaction evidence="1 10">
        <text>Transfers a segment of a (1-&gt;4)-alpha-D-glucan to a new position in an acceptor, which may be glucose or a (1-&gt;4)-alpha-D-glucan.</text>
        <dbReference type="EC" id="2.4.1.25"/>
    </reaction>
</comment>
<evidence type="ECO:0000256" key="6">
    <source>
        <dbReference type="ARBA" id="ARBA00022679"/>
    </source>
</evidence>
<accession>A0A1T4K8R0</accession>
<protein>
    <recommendedName>
        <fullName evidence="4 10">4-alpha-glucanotransferase</fullName>
        <ecNumber evidence="3 10">2.4.1.25</ecNumber>
    </recommendedName>
    <alternativeName>
        <fullName evidence="8 10">Amylomaltase</fullName>
    </alternativeName>
    <alternativeName>
        <fullName evidence="9 10">Disproportionating enzyme</fullName>
    </alternativeName>
</protein>
<comment type="similarity">
    <text evidence="2 10">Belongs to the disproportionating enzyme family.</text>
</comment>
<evidence type="ECO:0000256" key="7">
    <source>
        <dbReference type="ARBA" id="ARBA00023277"/>
    </source>
</evidence>
<evidence type="ECO:0000313" key="11">
    <source>
        <dbReference type="EMBL" id="SJZ38791.1"/>
    </source>
</evidence>
<dbReference type="EMBL" id="FUWV01000001">
    <property type="protein sequence ID" value="SJZ38791.1"/>
    <property type="molecule type" value="Genomic_DNA"/>
</dbReference>
<reference evidence="11 12" key="1">
    <citation type="submission" date="2017-02" db="EMBL/GenBank/DDBJ databases">
        <authorList>
            <person name="Peterson S.W."/>
        </authorList>
    </citation>
    <scope>NUCLEOTIDE SEQUENCE [LARGE SCALE GENOMIC DNA]</scope>
    <source>
        <strain evidence="11 12">DSM 15102</strain>
    </source>
</reference>